<name>A0A9P3PSX6_LYOSH</name>
<evidence type="ECO:0000313" key="1">
    <source>
        <dbReference type="EMBL" id="GLB40984.1"/>
    </source>
</evidence>
<reference evidence="1" key="1">
    <citation type="submission" date="2022-07" db="EMBL/GenBank/DDBJ databases">
        <title>The genome of Lyophyllum shimeji provides insight into the initial evolution of ectomycorrhizal fungal genome.</title>
        <authorList>
            <person name="Kobayashi Y."/>
            <person name="Shibata T."/>
            <person name="Hirakawa H."/>
            <person name="Shigenobu S."/>
            <person name="Nishiyama T."/>
            <person name="Yamada A."/>
            <person name="Hasebe M."/>
            <person name="Kawaguchi M."/>
        </authorList>
    </citation>
    <scope>NUCLEOTIDE SEQUENCE</scope>
    <source>
        <strain evidence="1">AT787</strain>
    </source>
</reference>
<comment type="caution">
    <text evidence="1">The sequence shown here is derived from an EMBL/GenBank/DDBJ whole genome shotgun (WGS) entry which is preliminary data.</text>
</comment>
<dbReference type="EMBL" id="BRPK01000009">
    <property type="protein sequence ID" value="GLB40984.1"/>
    <property type="molecule type" value="Genomic_DNA"/>
</dbReference>
<proteinExistence type="predicted"/>
<sequence length="88" mass="9806">MIPKQGGCIHSLYVTLTATLPDVHRIVFCPVNETARAWSKSASTSLLLSLPLAHHVNSIFNIGLYDFRRLIIMSALQRGHVFGELVDF</sequence>
<gene>
    <name evidence="1" type="ORF">LshimejAT787_0901990</name>
</gene>
<protein>
    <submittedName>
        <fullName evidence="1">Uncharacterized protein</fullName>
    </submittedName>
</protein>
<keyword evidence="2" id="KW-1185">Reference proteome</keyword>
<evidence type="ECO:0000313" key="2">
    <source>
        <dbReference type="Proteomes" id="UP001063166"/>
    </source>
</evidence>
<dbReference type="AlphaFoldDB" id="A0A9P3PSX6"/>
<organism evidence="1 2">
    <name type="scientific">Lyophyllum shimeji</name>
    <name type="common">Hon-shimeji</name>
    <name type="synonym">Tricholoma shimeji</name>
    <dbReference type="NCBI Taxonomy" id="47721"/>
    <lineage>
        <taxon>Eukaryota</taxon>
        <taxon>Fungi</taxon>
        <taxon>Dikarya</taxon>
        <taxon>Basidiomycota</taxon>
        <taxon>Agaricomycotina</taxon>
        <taxon>Agaricomycetes</taxon>
        <taxon>Agaricomycetidae</taxon>
        <taxon>Agaricales</taxon>
        <taxon>Tricholomatineae</taxon>
        <taxon>Lyophyllaceae</taxon>
        <taxon>Lyophyllum</taxon>
    </lineage>
</organism>
<dbReference type="Proteomes" id="UP001063166">
    <property type="component" value="Unassembled WGS sequence"/>
</dbReference>
<accession>A0A9P3PSX6</accession>